<feature type="compositionally biased region" description="Polar residues" evidence="1">
    <location>
        <begin position="61"/>
        <end position="72"/>
    </location>
</feature>
<evidence type="ECO:0000313" key="2">
    <source>
        <dbReference type="EMBL" id="KAI5077309.1"/>
    </source>
</evidence>
<reference evidence="2" key="1">
    <citation type="submission" date="2021-01" db="EMBL/GenBank/DDBJ databases">
        <title>Adiantum capillus-veneris genome.</title>
        <authorList>
            <person name="Fang Y."/>
            <person name="Liao Q."/>
        </authorList>
    </citation>
    <scope>NUCLEOTIDE SEQUENCE</scope>
    <source>
        <strain evidence="2">H3</strain>
        <tissue evidence="2">Leaf</tissue>
    </source>
</reference>
<proteinExistence type="predicted"/>
<comment type="caution">
    <text evidence="2">The sequence shown here is derived from an EMBL/GenBank/DDBJ whole genome shotgun (WGS) entry which is preliminary data.</text>
</comment>
<dbReference type="EMBL" id="JABFUD020000007">
    <property type="protein sequence ID" value="KAI5077309.1"/>
    <property type="molecule type" value="Genomic_DNA"/>
</dbReference>
<dbReference type="AlphaFoldDB" id="A0A9D4V0C1"/>
<evidence type="ECO:0000256" key="1">
    <source>
        <dbReference type="SAM" id="MobiDB-lite"/>
    </source>
</evidence>
<keyword evidence="3" id="KW-1185">Reference proteome</keyword>
<protein>
    <submittedName>
        <fullName evidence="2">Uncharacterized protein</fullName>
    </submittedName>
</protein>
<dbReference type="Proteomes" id="UP000886520">
    <property type="component" value="Chromosome 7"/>
</dbReference>
<organism evidence="2 3">
    <name type="scientific">Adiantum capillus-veneris</name>
    <name type="common">Maidenhair fern</name>
    <dbReference type="NCBI Taxonomy" id="13818"/>
    <lineage>
        <taxon>Eukaryota</taxon>
        <taxon>Viridiplantae</taxon>
        <taxon>Streptophyta</taxon>
        <taxon>Embryophyta</taxon>
        <taxon>Tracheophyta</taxon>
        <taxon>Polypodiopsida</taxon>
        <taxon>Polypodiidae</taxon>
        <taxon>Polypodiales</taxon>
        <taxon>Pteridineae</taxon>
        <taxon>Pteridaceae</taxon>
        <taxon>Vittarioideae</taxon>
        <taxon>Adiantum</taxon>
    </lineage>
</organism>
<feature type="region of interest" description="Disordered" evidence="1">
    <location>
        <begin position="42"/>
        <end position="82"/>
    </location>
</feature>
<evidence type="ECO:0000313" key="3">
    <source>
        <dbReference type="Proteomes" id="UP000886520"/>
    </source>
</evidence>
<gene>
    <name evidence="2" type="ORF">GOP47_0007133</name>
</gene>
<accession>A0A9D4V0C1</accession>
<feature type="compositionally biased region" description="Polar residues" evidence="1">
    <location>
        <begin position="135"/>
        <end position="146"/>
    </location>
</feature>
<name>A0A9D4V0C1_ADICA</name>
<sequence length="146" mass="15315">MAALTSALTALGTNASISNIRDEVDRLQDDVPKVVLQATPEARSVYSSEGTPAVKVDAPASTATVEPQPSESSPKEDATVDDAEAIVQEGVDAVQCMVAGDENPNSPIFLSDMVKVSKKRKKNGDGGPSKKNRPSESNVQSSMLIM</sequence>
<feature type="region of interest" description="Disordered" evidence="1">
    <location>
        <begin position="114"/>
        <end position="146"/>
    </location>
</feature>